<dbReference type="RefSeq" id="WP_017460025.1">
    <property type="nucleotide sequence ID" value="NZ_FMUI01000023.1"/>
</dbReference>
<dbReference type="GO" id="GO:0003700">
    <property type="term" value="F:DNA-binding transcription factor activity"/>
    <property type="evidence" value="ECO:0007669"/>
    <property type="project" value="InterPro"/>
</dbReference>
<keyword evidence="3" id="KW-0804">Transcription</keyword>
<evidence type="ECO:0000313" key="7">
    <source>
        <dbReference type="Proteomes" id="UP000183569"/>
    </source>
</evidence>
<feature type="domain" description="HTH araC/xylS-type" evidence="5">
    <location>
        <begin position="226"/>
        <end position="331"/>
    </location>
</feature>
<keyword evidence="4" id="KW-0472">Membrane</keyword>
<dbReference type="PANTHER" id="PTHR43280">
    <property type="entry name" value="ARAC-FAMILY TRANSCRIPTIONAL REGULATOR"/>
    <property type="match status" value="1"/>
</dbReference>
<name>A0A1G4ZDU5_9ENTR</name>
<gene>
    <name evidence="6" type="ORF">SAMN02927897_04559</name>
</gene>
<feature type="transmembrane region" description="Helical" evidence="4">
    <location>
        <begin position="32"/>
        <end position="50"/>
    </location>
</feature>
<evidence type="ECO:0000256" key="3">
    <source>
        <dbReference type="ARBA" id="ARBA00023163"/>
    </source>
</evidence>
<dbReference type="GeneID" id="23846099"/>
<dbReference type="Proteomes" id="UP000183569">
    <property type="component" value="Unassembled WGS sequence"/>
</dbReference>
<keyword evidence="4" id="KW-1133">Transmembrane helix</keyword>
<dbReference type="SMART" id="SM00342">
    <property type="entry name" value="HTH_ARAC"/>
    <property type="match status" value="1"/>
</dbReference>
<dbReference type="EMBL" id="FMUI01000023">
    <property type="protein sequence ID" value="SCX63428.1"/>
    <property type="molecule type" value="Genomic_DNA"/>
</dbReference>
<dbReference type="InterPro" id="IPR009057">
    <property type="entry name" value="Homeodomain-like_sf"/>
</dbReference>
<dbReference type="PANTHER" id="PTHR43280:SF29">
    <property type="entry name" value="ARAC-FAMILY TRANSCRIPTIONAL REGULATOR"/>
    <property type="match status" value="1"/>
</dbReference>
<accession>A0A1G4ZDU5</accession>
<dbReference type="AlphaFoldDB" id="A0A1G4ZDU5"/>
<proteinExistence type="predicted"/>
<feature type="transmembrane region" description="Helical" evidence="4">
    <location>
        <begin position="88"/>
        <end position="105"/>
    </location>
</feature>
<dbReference type="Gene3D" id="1.10.10.60">
    <property type="entry name" value="Homeodomain-like"/>
    <property type="match status" value="1"/>
</dbReference>
<dbReference type="Pfam" id="PF12833">
    <property type="entry name" value="HTH_18"/>
    <property type="match status" value="1"/>
</dbReference>
<keyword evidence="1" id="KW-0805">Transcription regulation</keyword>
<organism evidence="6 7">
    <name type="scientific">Kosakonia sacchari</name>
    <dbReference type="NCBI Taxonomy" id="1158459"/>
    <lineage>
        <taxon>Bacteria</taxon>
        <taxon>Pseudomonadati</taxon>
        <taxon>Pseudomonadota</taxon>
        <taxon>Gammaproteobacteria</taxon>
        <taxon>Enterobacterales</taxon>
        <taxon>Enterobacteriaceae</taxon>
        <taxon>Kosakonia</taxon>
    </lineage>
</organism>
<sequence length="343" mass="38087">MPAIPFPFYTLSILLILLLKVCLQRASGFRSTAVFIGACTLLVLMSALRWQFDALFLRQLQSMVAIVLPPLAWHCFAHFTGRNRRQKFALFALPPAIALVFNLAAPDTTDIVLVLLYLGYGAGLITTARQGADVFVFSRLSEATITSRMALLAGSFLCFSALTDLAIALDFHFYHGQQAPQLVAISQAILLPFICLAIVYRGKTAPVELPTSSIEHEASADDKDQLATYQRIEARVREQHLFLNTDLTLNTLAKKLGIPARQISRAVNQTCGCNVSQWINRFRIHYAQQLLRNSDAPVTAIMLDSGFATKSNFNREFIRISGMSPTDYRLTSENKPVSVAETR</sequence>
<protein>
    <submittedName>
        <fullName evidence="6">AraC-type DNA-binding protein</fullName>
    </submittedName>
</protein>
<evidence type="ECO:0000256" key="4">
    <source>
        <dbReference type="SAM" id="Phobius"/>
    </source>
</evidence>
<keyword evidence="4" id="KW-0812">Transmembrane</keyword>
<feature type="transmembrane region" description="Helical" evidence="4">
    <location>
        <begin position="6"/>
        <end position="23"/>
    </location>
</feature>
<reference evidence="6 7" key="1">
    <citation type="submission" date="2016-10" db="EMBL/GenBank/DDBJ databases">
        <authorList>
            <person name="Varghese N."/>
            <person name="Submissions S."/>
        </authorList>
    </citation>
    <scope>NUCLEOTIDE SEQUENCE [LARGE SCALE GENOMIC DNA]</scope>
    <source>
        <strain evidence="6 7">CGMCC 1.12102</strain>
    </source>
</reference>
<evidence type="ECO:0000259" key="5">
    <source>
        <dbReference type="PROSITE" id="PS01124"/>
    </source>
</evidence>
<feature type="transmembrane region" description="Helical" evidence="4">
    <location>
        <begin position="56"/>
        <end position="76"/>
    </location>
</feature>
<feature type="transmembrane region" description="Helical" evidence="4">
    <location>
        <begin position="111"/>
        <end position="128"/>
    </location>
</feature>
<keyword evidence="2 6" id="KW-0238">DNA-binding</keyword>
<dbReference type="PROSITE" id="PS01124">
    <property type="entry name" value="HTH_ARAC_FAMILY_2"/>
    <property type="match status" value="1"/>
</dbReference>
<dbReference type="SUPFAM" id="SSF46689">
    <property type="entry name" value="Homeodomain-like"/>
    <property type="match status" value="1"/>
</dbReference>
<evidence type="ECO:0000256" key="1">
    <source>
        <dbReference type="ARBA" id="ARBA00023015"/>
    </source>
</evidence>
<feature type="transmembrane region" description="Helical" evidence="4">
    <location>
        <begin position="149"/>
        <end position="169"/>
    </location>
</feature>
<dbReference type="InterPro" id="IPR018060">
    <property type="entry name" value="HTH_AraC"/>
</dbReference>
<dbReference type="GO" id="GO:0043565">
    <property type="term" value="F:sequence-specific DNA binding"/>
    <property type="evidence" value="ECO:0007669"/>
    <property type="project" value="InterPro"/>
</dbReference>
<feature type="transmembrane region" description="Helical" evidence="4">
    <location>
        <begin position="181"/>
        <end position="200"/>
    </location>
</feature>
<comment type="caution">
    <text evidence="6">The sequence shown here is derived from an EMBL/GenBank/DDBJ whole genome shotgun (WGS) entry which is preliminary data.</text>
</comment>
<evidence type="ECO:0000256" key="2">
    <source>
        <dbReference type="ARBA" id="ARBA00023125"/>
    </source>
</evidence>
<evidence type="ECO:0000313" key="6">
    <source>
        <dbReference type="EMBL" id="SCX63428.1"/>
    </source>
</evidence>